<evidence type="ECO:0000256" key="6">
    <source>
        <dbReference type="ARBA" id="ARBA00023136"/>
    </source>
</evidence>
<dbReference type="STRING" id="13370.A0A448YJ53"/>
<dbReference type="EMBL" id="CAACVR010000008">
    <property type="protein sequence ID" value="VEU20927.1"/>
    <property type="molecule type" value="Genomic_DNA"/>
</dbReference>
<evidence type="ECO:0000313" key="11">
    <source>
        <dbReference type="EMBL" id="VEU20927.1"/>
    </source>
</evidence>
<evidence type="ECO:0000256" key="9">
    <source>
        <dbReference type="SAM" id="SignalP"/>
    </source>
</evidence>
<evidence type="ECO:0000256" key="8">
    <source>
        <dbReference type="SAM" id="Phobius"/>
    </source>
</evidence>
<sequence>MNFVQVLSAILLAIFQISSVAALRFEVPALSQGLPQCVREFVTDGQLVVVTVNTDGRVGDGQILSIRITGADGNEYRRKDDVAGSFKVAFTAKSSSSFDICFENKIQPGFRSNGLDLKRQVEMEVEAGSAARDWNAIQAAEKLKPAEVELRKTDDMIDDIYSELQYLVRREERLRDTNESTNRRVKNFGILIIVVLVSVGLYQIRYMRNYFRSKHIL</sequence>
<dbReference type="InterPro" id="IPR009038">
    <property type="entry name" value="GOLD_dom"/>
</dbReference>
<evidence type="ECO:0000256" key="5">
    <source>
        <dbReference type="ARBA" id="ARBA00022989"/>
    </source>
</evidence>
<evidence type="ECO:0000256" key="4">
    <source>
        <dbReference type="ARBA" id="ARBA00022729"/>
    </source>
</evidence>
<comment type="similarity">
    <text evidence="2 7">Belongs to the EMP24/GP25L family.</text>
</comment>
<dbReference type="InParanoid" id="A0A448YJ53"/>
<evidence type="ECO:0000313" key="12">
    <source>
        <dbReference type="Proteomes" id="UP000290900"/>
    </source>
</evidence>
<dbReference type="Proteomes" id="UP000290900">
    <property type="component" value="Unassembled WGS sequence"/>
</dbReference>
<evidence type="ECO:0000259" key="10">
    <source>
        <dbReference type="PROSITE" id="PS50866"/>
    </source>
</evidence>
<dbReference type="Pfam" id="PF01105">
    <property type="entry name" value="EMP24_GP25L"/>
    <property type="match status" value="1"/>
</dbReference>
<gene>
    <name evidence="11" type="ORF">BRENAR_LOCUS1662</name>
</gene>
<dbReference type="PANTHER" id="PTHR22811">
    <property type="entry name" value="TRANSMEMBRANE EMP24 DOMAIN-CONTAINING PROTEIN"/>
    <property type="match status" value="1"/>
</dbReference>
<feature type="chain" id="PRO_5019207146" evidence="9">
    <location>
        <begin position="23"/>
        <end position="217"/>
    </location>
</feature>
<dbReference type="InterPro" id="IPR015720">
    <property type="entry name" value="Emp24-like"/>
</dbReference>
<accession>A0A448YJ53</accession>
<evidence type="ECO:0000256" key="7">
    <source>
        <dbReference type="RuleBase" id="RU003827"/>
    </source>
</evidence>
<protein>
    <submittedName>
        <fullName evidence="11">DEKNAAC101888</fullName>
    </submittedName>
</protein>
<feature type="domain" description="GOLD" evidence="10">
    <location>
        <begin position="35"/>
        <end position="127"/>
    </location>
</feature>
<dbReference type="SMART" id="SM01190">
    <property type="entry name" value="EMP24_GP25L"/>
    <property type="match status" value="1"/>
</dbReference>
<dbReference type="FunCoup" id="A0A448YJ53">
    <property type="interactions" value="1139"/>
</dbReference>
<evidence type="ECO:0000256" key="1">
    <source>
        <dbReference type="ARBA" id="ARBA00004479"/>
    </source>
</evidence>
<keyword evidence="4 9" id="KW-0732">Signal</keyword>
<name>A0A448YJ53_BRENA</name>
<dbReference type="PROSITE" id="PS50866">
    <property type="entry name" value="GOLD"/>
    <property type="match status" value="1"/>
</dbReference>
<keyword evidence="3 7" id="KW-0812">Transmembrane</keyword>
<dbReference type="AlphaFoldDB" id="A0A448YJ53"/>
<feature type="signal peptide" evidence="9">
    <location>
        <begin position="1"/>
        <end position="22"/>
    </location>
</feature>
<organism evidence="11 12">
    <name type="scientific">Brettanomyces naardenensis</name>
    <name type="common">Yeast</name>
    <dbReference type="NCBI Taxonomy" id="13370"/>
    <lineage>
        <taxon>Eukaryota</taxon>
        <taxon>Fungi</taxon>
        <taxon>Dikarya</taxon>
        <taxon>Ascomycota</taxon>
        <taxon>Saccharomycotina</taxon>
        <taxon>Pichiomycetes</taxon>
        <taxon>Pichiales</taxon>
        <taxon>Pichiaceae</taxon>
        <taxon>Brettanomyces</taxon>
    </lineage>
</organism>
<proteinExistence type="inferred from homology"/>
<reference evidence="11 12" key="1">
    <citation type="submission" date="2018-12" db="EMBL/GenBank/DDBJ databases">
        <authorList>
            <person name="Tiukova I."/>
            <person name="Dainat J."/>
        </authorList>
    </citation>
    <scope>NUCLEOTIDE SEQUENCE [LARGE SCALE GENOMIC DNA]</scope>
</reference>
<keyword evidence="12" id="KW-1185">Reference proteome</keyword>
<keyword evidence="5 8" id="KW-1133">Transmembrane helix</keyword>
<evidence type="ECO:0000256" key="2">
    <source>
        <dbReference type="ARBA" id="ARBA00007104"/>
    </source>
</evidence>
<dbReference type="OrthoDB" id="759142at2759"/>
<feature type="transmembrane region" description="Helical" evidence="8">
    <location>
        <begin position="188"/>
        <end position="204"/>
    </location>
</feature>
<evidence type="ECO:0000256" key="3">
    <source>
        <dbReference type="ARBA" id="ARBA00022692"/>
    </source>
</evidence>
<dbReference type="GO" id="GO:0016020">
    <property type="term" value="C:membrane"/>
    <property type="evidence" value="ECO:0007669"/>
    <property type="project" value="UniProtKB-SubCell"/>
</dbReference>
<keyword evidence="6 8" id="KW-0472">Membrane</keyword>
<comment type="subcellular location">
    <subcellularLocation>
        <location evidence="1 7">Membrane</location>
        <topology evidence="1 7">Single-pass type I membrane protein</topology>
    </subcellularLocation>
</comment>